<keyword evidence="5" id="KW-0378">Hydrolase</keyword>
<dbReference type="InterPro" id="IPR023801">
    <property type="entry name" value="His_deacetylse_dom"/>
</dbReference>
<dbReference type="SUPFAM" id="SSF52768">
    <property type="entry name" value="Arginase/deacetylase"/>
    <property type="match status" value="1"/>
</dbReference>
<dbReference type="EC" id="3.5.1.98" evidence="3"/>
<keyword evidence="13" id="KW-1185">Reference proteome</keyword>
<keyword evidence="4" id="KW-0678">Repressor</keyword>
<dbReference type="AlphaFoldDB" id="A0AAD4N638"/>
<comment type="subcellular location">
    <subcellularLocation>
        <location evidence="1">Nucleus</location>
    </subcellularLocation>
</comment>
<reference evidence="12" key="1">
    <citation type="submission" date="2022-01" db="EMBL/GenBank/DDBJ databases">
        <title>Genome Sequence Resource for Two Populations of Ditylenchus destructor, the Migratory Endoparasitic Phytonematode.</title>
        <authorList>
            <person name="Zhang H."/>
            <person name="Lin R."/>
            <person name="Xie B."/>
        </authorList>
    </citation>
    <scope>NUCLEOTIDE SEQUENCE</scope>
    <source>
        <strain evidence="12">BazhouSP</strain>
    </source>
</reference>
<evidence type="ECO:0000259" key="11">
    <source>
        <dbReference type="Pfam" id="PF00850"/>
    </source>
</evidence>
<keyword evidence="9" id="KW-0539">Nucleus</keyword>
<organism evidence="12 13">
    <name type="scientific">Ditylenchus destructor</name>
    <dbReference type="NCBI Taxonomy" id="166010"/>
    <lineage>
        <taxon>Eukaryota</taxon>
        <taxon>Metazoa</taxon>
        <taxon>Ecdysozoa</taxon>
        <taxon>Nematoda</taxon>
        <taxon>Chromadorea</taxon>
        <taxon>Rhabditida</taxon>
        <taxon>Tylenchina</taxon>
        <taxon>Tylenchomorpha</taxon>
        <taxon>Sphaerularioidea</taxon>
        <taxon>Anguinidae</taxon>
        <taxon>Anguininae</taxon>
        <taxon>Ditylenchus</taxon>
    </lineage>
</organism>
<comment type="catalytic activity">
    <reaction evidence="10">
        <text>N(6)-acetyl-L-lysyl-[histone] + H2O = L-lysyl-[histone] + acetate</text>
        <dbReference type="Rhea" id="RHEA:58196"/>
        <dbReference type="Rhea" id="RHEA-COMP:9845"/>
        <dbReference type="Rhea" id="RHEA-COMP:11338"/>
        <dbReference type="ChEBI" id="CHEBI:15377"/>
        <dbReference type="ChEBI" id="CHEBI:29969"/>
        <dbReference type="ChEBI" id="CHEBI:30089"/>
        <dbReference type="ChEBI" id="CHEBI:61930"/>
        <dbReference type="EC" id="3.5.1.98"/>
    </reaction>
</comment>
<accession>A0AAD4N638</accession>
<dbReference type="InterPro" id="IPR023696">
    <property type="entry name" value="Ureohydrolase_dom_sf"/>
</dbReference>
<evidence type="ECO:0000313" key="12">
    <source>
        <dbReference type="EMBL" id="KAI1720018.1"/>
    </source>
</evidence>
<proteinExistence type="inferred from homology"/>
<dbReference type="InterPro" id="IPR037138">
    <property type="entry name" value="His_deacetylse_dom_sf"/>
</dbReference>
<dbReference type="Proteomes" id="UP001201812">
    <property type="component" value="Unassembled WGS sequence"/>
</dbReference>
<evidence type="ECO:0000256" key="1">
    <source>
        <dbReference type="ARBA" id="ARBA00004123"/>
    </source>
</evidence>
<evidence type="ECO:0000256" key="8">
    <source>
        <dbReference type="ARBA" id="ARBA00023163"/>
    </source>
</evidence>
<evidence type="ECO:0000256" key="3">
    <source>
        <dbReference type="ARBA" id="ARBA00012111"/>
    </source>
</evidence>
<protein>
    <recommendedName>
        <fullName evidence="3">histone deacetylase</fullName>
        <ecNumber evidence="3">3.5.1.98</ecNumber>
    </recommendedName>
</protein>
<dbReference type="GO" id="GO:0040029">
    <property type="term" value="P:epigenetic regulation of gene expression"/>
    <property type="evidence" value="ECO:0007669"/>
    <property type="project" value="TreeGrafter"/>
</dbReference>
<dbReference type="Pfam" id="PF00850">
    <property type="entry name" value="Hist_deacetyl"/>
    <property type="match status" value="1"/>
</dbReference>
<evidence type="ECO:0000256" key="7">
    <source>
        <dbReference type="ARBA" id="ARBA00023015"/>
    </source>
</evidence>
<evidence type="ECO:0000256" key="2">
    <source>
        <dbReference type="ARBA" id="ARBA00007738"/>
    </source>
</evidence>
<evidence type="ECO:0000256" key="6">
    <source>
        <dbReference type="ARBA" id="ARBA00022853"/>
    </source>
</evidence>
<evidence type="ECO:0000256" key="4">
    <source>
        <dbReference type="ARBA" id="ARBA00022491"/>
    </source>
</evidence>
<keyword evidence="8" id="KW-0804">Transcription</keyword>
<dbReference type="PANTHER" id="PTHR10625">
    <property type="entry name" value="HISTONE DEACETYLASE HDAC1-RELATED"/>
    <property type="match status" value="1"/>
</dbReference>
<evidence type="ECO:0000256" key="9">
    <source>
        <dbReference type="ARBA" id="ARBA00023242"/>
    </source>
</evidence>
<comment type="caution">
    <text evidence="12">The sequence shown here is derived from an EMBL/GenBank/DDBJ whole genome shotgun (WGS) entry which is preliminary data.</text>
</comment>
<dbReference type="PANTHER" id="PTHR10625:SF5">
    <property type="entry name" value="HISTONE DEACETYLASE"/>
    <property type="match status" value="1"/>
</dbReference>
<keyword evidence="6" id="KW-0156">Chromatin regulator</keyword>
<feature type="domain" description="Histone deacetylase" evidence="11">
    <location>
        <begin position="22"/>
        <end position="79"/>
    </location>
</feature>
<dbReference type="Gene3D" id="3.40.800.20">
    <property type="entry name" value="Histone deacetylase domain"/>
    <property type="match status" value="1"/>
</dbReference>
<evidence type="ECO:0000256" key="10">
    <source>
        <dbReference type="ARBA" id="ARBA00048287"/>
    </source>
</evidence>
<sequence length="89" mass="10322">METYYITDDKMQLHENLWDKNHIETPERIAAINKILQETSLLSKCKKLHSSKADIEDISLVHSEEYIESIRATTSLSEKSFVPNLMTLI</sequence>
<dbReference type="GO" id="GO:0141221">
    <property type="term" value="F:histone deacetylase activity, hydrolytic mechanism"/>
    <property type="evidence" value="ECO:0007669"/>
    <property type="project" value="UniProtKB-EC"/>
</dbReference>
<gene>
    <name evidence="12" type="ORF">DdX_05387</name>
</gene>
<dbReference type="GO" id="GO:0000118">
    <property type="term" value="C:histone deacetylase complex"/>
    <property type="evidence" value="ECO:0007669"/>
    <property type="project" value="TreeGrafter"/>
</dbReference>
<evidence type="ECO:0000256" key="5">
    <source>
        <dbReference type="ARBA" id="ARBA00022801"/>
    </source>
</evidence>
<name>A0AAD4N638_9BILA</name>
<dbReference type="EMBL" id="JAKKPZ010000006">
    <property type="protein sequence ID" value="KAI1720018.1"/>
    <property type="molecule type" value="Genomic_DNA"/>
</dbReference>
<keyword evidence="7" id="KW-0805">Transcription regulation</keyword>
<evidence type="ECO:0000313" key="13">
    <source>
        <dbReference type="Proteomes" id="UP001201812"/>
    </source>
</evidence>
<comment type="similarity">
    <text evidence="2">Belongs to the histone deacetylase family. HD type 2 subfamily.</text>
</comment>